<sequence length="40" mass="4306">MNTPVYNPGCRLNAAPLATAAWQSRVTTWLQKGDGSMKAV</sequence>
<reference evidence="1 2" key="2">
    <citation type="journal article" date="2013" name="Environ. Sci. Technol.">
        <title>The 4-tert-butylphenol-utilizing bacterium Sphingobium fuliginis OMI can degrade bisphenols via phenolic ring hydroxylation and meta-cleavage pathway.</title>
        <authorList>
            <person name="Ogata Y."/>
            <person name="Goda S."/>
            <person name="Toyama T."/>
            <person name="Sei K."/>
            <person name="Ike M."/>
        </authorList>
    </citation>
    <scope>NUCLEOTIDE SEQUENCE [LARGE SCALE GENOMIC DNA]</scope>
    <source>
        <strain evidence="1 2">OMI</strain>
    </source>
</reference>
<dbReference type="AlphaFoldDB" id="A0A292ZKA8"/>
<reference evidence="1 2" key="1">
    <citation type="journal article" date="2013" name="Biodegradation">
        <title>Occurrence of 4-tert-butylphenol (4-t-BP) biodegradation in an aquatic sample caused by the presence of Spirodela polyrrhiza and isolation of a 4-t-BP-utilizing bacterium.</title>
        <authorList>
            <person name="Ogata Y."/>
            <person name="Toyama T."/>
            <person name="Yu N."/>
            <person name="Wang X."/>
            <person name="Sei K."/>
            <person name="Ike M."/>
        </authorList>
    </citation>
    <scope>NUCLEOTIDE SEQUENCE [LARGE SCALE GENOMIC DNA]</scope>
    <source>
        <strain evidence="1 2">OMI</strain>
    </source>
</reference>
<dbReference type="Proteomes" id="UP000221538">
    <property type="component" value="Unassembled WGS sequence"/>
</dbReference>
<accession>A0A292ZKA8</accession>
<gene>
    <name evidence="1" type="ORF">SFOMI_4110</name>
</gene>
<dbReference type="RefSeq" id="WP_255308956.1">
    <property type="nucleotide sequence ID" value="NZ_BEWI01000032.1"/>
</dbReference>
<proteinExistence type="predicted"/>
<dbReference type="EMBL" id="BEWI01000032">
    <property type="protein sequence ID" value="GAY23538.1"/>
    <property type="molecule type" value="Genomic_DNA"/>
</dbReference>
<evidence type="ECO:0000313" key="2">
    <source>
        <dbReference type="Proteomes" id="UP000221538"/>
    </source>
</evidence>
<evidence type="ECO:0000313" key="1">
    <source>
        <dbReference type="EMBL" id="GAY23538.1"/>
    </source>
</evidence>
<protein>
    <submittedName>
        <fullName evidence="1">Uncharacterized protein</fullName>
    </submittedName>
</protein>
<name>A0A292ZKA8_SPHSA</name>
<comment type="caution">
    <text evidence="1">The sequence shown here is derived from an EMBL/GenBank/DDBJ whole genome shotgun (WGS) entry which is preliminary data.</text>
</comment>
<organism evidence="1 2">
    <name type="scientific">Sphingobium fuliginis (strain ATCC 27551)</name>
    <dbReference type="NCBI Taxonomy" id="336203"/>
    <lineage>
        <taxon>Bacteria</taxon>
        <taxon>Pseudomonadati</taxon>
        <taxon>Pseudomonadota</taxon>
        <taxon>Alphaproteobacteria</taxon>
        <taxon>Sphingomonadales</taxon>
        <taxon>Sphingomonadaceae</taxon>
        <taxon>Sphingobium</taxon>
    </lineage>
</organism>